<keyword evidence="2 3" id="KW-0663">Pyridoxal phosphate</keyword>
<keyword evidence="5" id="KW-1185">Reference proteome</keyword>
<sequence length="411" mass="43083">MRRRLGENTRAVHLPPAPVPRQAPMGLPVWRSAAWSFGSSAEYGDVLGDRAPGFAYSRIDNPTVAAFASGIASLEGAAAPEDVAGQAFSSGMAAVSTVLLTFLRAGAHVVAPAPVYGGTYSMLSNVLGRFGVSVDFVDYSDLRRVHGTVRSATKIIYAETMSNPTMAVADIRGLYRIARDAGALLVVDSTFATPVVCRPLEHGADLVVHSATKYIGGHDDCTGGAVVGRPDLIAKIRETRIDTGATLSPDEAFLLRRGLETLPLRVRRMCATAMVFAAAVAKHPAVRRVDYPGLPGHPGHQLARQLFDSGPEGTRFGAVVTVTPHGGYEAGVMLADTVRLSRIATSIGGTHTKVAHVASTTHRQLDEAALTASGVDAGAVRFSVGLEDAEDLIADVTEALDALRSGPVGRS</sequence>
<name>A0ABW1NH09_9ACTN</name>
<evidence type="ECO:0000256" key="2">
    <source>
        <dbReference type="ARBA" id="ARBA00022898"/>
    </source>
</evidence>
<dbReference type="Gene3D" id="3.90.1150.10">
    <property type="entry name" value="Aspartate Aminotransferase, domain 1"/>
    <property type="match status" value="1"/>
</dbReference>
<reference evidence="5" key="1">
    <citation type="journal article" date="2019" name="Int. J. Syst. Evol. Microbiol.">
        <title>The Global Catalogue of Microorganisms (GCM) 10K type strain sequencing project: providing services to taxonomists for standard genome sequencing and annotation.</title>
        <authorList>
            <consortium name="The Broad Institute Genomics Platform"/>
            <consortium name="The Broad Institute Genome Sequencing Center for Infectious Disease"/>
            <person name="Wu L."/>
            <person name="Ma J."/>
        </authorList>
    </citation>
    <scope>NUCLEOTIDE SEQUENCE [LARGE SCALE GENOMIC DNA]</scope>
    <source>
        <strain evidence="5">JCM 30346</strain>
    </source>
</reference>
<evidence type="ECO:0000256" key="3">
    <source>
        <dbReference type="RuleBase" id="RU362118"/>
    </source>
</evidence>
<comment type="caution">
    <text evidence="4">The sequence shown here is derived from an EMBL/GenBank/DDBJ whole genome shotgun (WGS) entry which is preliminary data.</text>
</comment>
<gene>
    <name evidence="4" type="ORF">ACFP1K_12870</name>
</gene>
<proteinExistence type="inferred from homology"/>
<dbReference type="InterPro" id="IPR015424">
    <property type="entry name" value="PyrdxlP-dep_Trfase"/>
</dbReference>
<organism evidence="4 5">
    <name type="scientific">Sphaerisporangium aureirubrum</name>
    <dbReference type="NCBI Taxonomy" id="1544736"/>
    <lineage>
        <taxon>Bacteria</taxon>
        <taxon>Bacillati</taxon>
        <taxon>Actinomycetota</taxon>
        <taxon>Actinomycetes</taxon>
        <taxon>Streptosporangiales</taxon>
        <taxon>Streptosporangiaceae</taxon>
        <taxon>Sphaerisporangium</taxon>
    </lineage>
</organism>
<dbReference type="RefSeq" id="WP_380751561.1">
    <property type="nucleotide sequence ID" value="NZ_JBHSRF010000014.1"/>
</dbReference>
<dbReference type="CDD" id="cd00614">
    <property type="entry name" value="CGS_like"/>
    <property type="match status" value="1"/>
</dbReference>
<dbReference type="PANTHER" id="PTHR11808">
    <property type="entry name" value="TRANS-SULFURATION ENZYME FAMILY MEMBER"/>
    <property type="match status" value="1"/>
</dbReference>
<comment type="cofactor">
    <cofactor evidence="1 3">
        <name>pyridoxal 5'-phosphate</name>
        <dbReference type="ChEBI" id="CHEBI:597326"/>
    </cofactor>
</comment>
<dbReference type="PIRSF" id="PIRSF001434">
    <property type="entry name" value="CGS"/>
    <property type="match status" value="1"/>
</dbReference>
<dbReference type="SUPFAM" id="SSF53383">
    <property type="entry name" value="PLP-dependent transferases"/>
    <property type="match status" value="1"/>
</dbReference>
<accession>A0ABW1NH09</accession>
<dbReference type="Pfam" id="PF01053">
    <property type="entry name" value="Cys_Met_Meta_PP"/>
    <property type="match status" value="1"/>
</dbReference>
<dbReference type="InterPro" id="IPR015422">
    <property type="entry name" value="PyrdxlP-dep_Trfase_small"/>
</dbReference>
<dbReference type="Proteomes" id="UP001596137">
    <property type="component" value="Unassembled WGS sequence"/>
</dbReference>
<dbReference type="EMBL" id="JBHSRF010000014">
    <property type="protein sequence ID" value="MFC6082052.1"/>
    <property type="molecule type" value="Genomic_DNA"/>
</dbReference>
<dbReference type="InterPro" id="IPR000277">
    <property type="entry name" value="Cys/Met-Metab_PyrdxlP-dep_enz"/>
</dbReference>
<dbReference type="Gene3D" id="3.40.640.10">
    <property type="entry name" value="Type I PLP-dependent aspartate aminotransferase-like (Major domain)"/>
    <property type="match status" value="1"/>
</dbReference>
<comment type="similarity">
    <text evidence="3">Belongs to the trans-sulfuration enzymes family.</text>
</comment>
<evidence type="ECO:0000313" key="5">
    <source>
        <dbReference type="Proteomes" id="UP001596137"/>
    </source>
</evidence>
<protein>
    <submittedName>
        <fullName evidence="4">Trans-sulfuration enzyme family protein</fullName>
    </submittedName>
</protein>
<evidence type="ECO:0000256" key="1">
    <source>
        <dbReference type="ARBA" id="ARBA00001933"/>
    </source>
</evidence>
<evidence type="ECO:0000313" key="4">
    <source>
        <dbReference type="EMBL" id="MFC6082052.1"/>
    </source>
</evidence>
<dbReference type="InterPro" id="IPR015421">
    <property type="entry name" value="PyrdxlP-dep_Trfase_major"/>
</dbReference>